<dbReference type="AlphaFoldDB" id="A0A2P8EVI8"/>
<evidence type="ECO:0000313" key="2">
    <source>
        <dbReference type="Proteomes" id="UP000240418"/>
    </source>
</evidence>
<sequence>MGDAAQAQFDMIPSFLGAPVGDLEDLVPGQVAIAGYFCDNLDRPMAEQRYLARQLRYASRPGKVPVNGIDLGDVNVFPLEQDKHFSAVAAQCAAVLETGARMVLVGGDSSGLKALGSAARQVTGADVPVIGVTGGVAGNLSDNQPVILSVDLHELAGIWMSRPRRLAGLSPSQMIAQIDATPGDVIAAAIFGLAPALDNRGGTETRAALAILQALADRLEKGER</sequence>
<dbReference type="Proteomes" id="UP000240418">
    <property type="component" value="Unassembled WGS sequence"/>
</dbReference>
<organism evidence="1 2">
    <name type="scientific">Shimia abyssi</name>
    <dbReference type="NCBI Taxonomy" id="1662395"/>
    <lineage>
        <taxon>Bacteria</taxon>
        <taxon>Pseudomonadati</taxon>
        <taxon>Pseudomonadota</taxon>
        <taxon>Alphaproteobacteria</taxon>
        <taxon>Rhodobacterales</taxon>
        <taxon>Roseobacteraceae</taxon>
    </lineage>
</organism>
<gene>
    <name evidence="1" type="ORF">CLV88_1339</name>
</gene>
<name>A0A2P8EVI8_9RHOB</name>
<comment type="caution">
    <text evidence="1">The sequence shown here is derived from an EMBL/GenBank/DDBJ whole genome shotgun (WGS) entry which is preliminary data.</text>
</comment>
<proteinExistence type="predicted"/>
<protein>
    <recommendedName>
        <fullName evidence="3">Arginase family protein</fullName>
    </recommendedName>
</protein>
<dbReference type="Gene3D" id="3.40.800.10">
    <property type="entry name" value="Ureohydrolase domain"/>
    <property type="match status" value="1"/>
</dbReference>
<dbReference type="SUPFAM" id="SSF52768">
    <property type="entry name" value="Arginase/deacetylase"/>
    <property type="match status" value="1"/>
</dbReference>
<dbReference type="OrthoDB" id="7832687at2"/>
<dbReference type="EMBL" id="PYGJ01000033">
    <property type="protein sequence ID" value="PSL13483.1"/>
    <property type="molecule type" value="Genomic_DNA"/>
</dbReference>
<accession>A0A2P8EVI8</accession>
<dbReference type="InterPro" id="IPR023696">
    <property type="entry name" value="Ureohydrolase_dom_sf"/>
</dbReference>
<reference evidence="1 2" key="1">
    <citation type="submission" date="2018-03" db="EMBL/GenBank/DDBJ databases">
        <title>Genomic Encyclopedia of Archaeal and Bacterial Type Strains, Phase II (KMG-II): from individual species to whole genera.</title>
        <authorList>
            <person name="Goeker M."/>
        </authorList>
    </citation>
    <scope>NUCLEOTIDE SEQUENCE [LARGE SCALE GENOMIC DNA]</scope>
    <source>
        <strain evidence="1 2">DSM 100673</strain>
    </source>
</reference>
<dbReference type="RefSeq" id="WP_106610659.1">
    <property type="nucleotide sequence ID" value="NZ_PYGJ01000033.1"/>
</dbReference>
<evidence type="ECO:0008006" key="3">
    <source>
        <dbReference type="Google" id="ProtNLM"/>
    </source>
</evidence>
<keyword evidence="2" id="KW-1185">Reference proteome</keyword>
<evidence type="ECO:0000313" key="1">
    <source>
        <dbReference type="EMBL" id="PSL13483.1"/>
    </source>
</evidence>